<feature type="region of interest" description="Disordered" evidence="1">
    <location>
        <begin position="36"/>
        <end position="68"/>
    </location>
</feature>
<proteinExistence type="predicted"/>
<keyword evidence="3" id="KW-1185">Reference proteome</keyword>
<evidence type="ECO:0000313" key="2">
    <source>
        <dbReference type="EMBL" id="CAG9331688.1"/>
    </source>
</evidence>
<evidence type="ECO:0000313" key="3">
    <source>
        <dbReference type="Proteomes" id="UP001162131"/>
    </source>
</evidence>
<feature type="compositionally biased region" description="Acidic residues" evidence="1">
    <location>
        <begin position="52"/>
        <end position="68"/>
    </location>
</feature>
<accession>A0AAU9KEN3</accession>
<reference evidence="2" key="1">
    <citation type="submission" date="2021-09" db="EMBL/GenBank/DDBJ databases">
        <authorList>
            <consortium name="AG Swart"/>
            <person name="Singh M."/>
            <person name="Singh A."/>
            <person name="Seah K."/>
            <person name="Emmerich C."/>
        </authorList>
    </citation>
    <scope>NUCLEOTIDE SEQUENCE</scope>
    <source>
        <strain evidence="2">ATCC30299</strain>
    </source>
</reference>
<dbReference type="EMBL" id="CAJZBQ010000053">
    <property type="protein sequence ID" value="CAG9331688.1"/>
    <property type="molecule type" value="Genomic_DNA"/>
</dbReference>
<sequence>MARSKTSTRKLPTRKTPRKHLATRVAVKKTFEATVIDKGKKTKKRVKKDSGSEQEEEEKESDLEAEED</sequence>
<dbReference type="Proteomes" id="UP001162131">
    <property type="component" value="Unassembled WGS sequence"/>
</dbReference>
<protein>
    <submittedName>
        <fullName evidence="2">Uncharacterized protein</fullName>
    </submittedName>
</protein>
<gene>
    <name evidence="2" type="ORF">BSTOLATCC_MIC53752</name>
</gene>
<comment type="caution">
    <text evidence="2">The sequence shown here is derived from an EMBL/GenBank/DDBJ whole genome shotgun (WGS) entry which is preliminary data.</text>
</comment>
<feature type="region of interest" description="Disordered" evidence="1">
    <location>
        <begin position="1"/>
        <end position="22"/>
    </location>
</feature>
<evidence type="ECO:0000256" key="1">
    <source>
        <dbReference type="SAM" id="MobiDB-lite"/>
    </source>
</evidence>
<dbReference type="AlphaFoldDB" id="A0AAU9KEN3"/>
<organism evidence="2 3">
    <name type="scientific">Blepharisma stoltei</name>
    <dbReference type="NCBI Taxonomy" id="1481888"/>
    <lineage>
        <taxon>Eukaryota</taxon>
        <taxon>Sar</taxon>
        <taxon>Alveolata</taxon>
        <taxon>Ciliophora</taxon>
        <taxon>Postciliodesmatophora</taxon>
        <taxon>Heterotrichea</taxon>
        <taxon>Heterotrichida</taxon>
        <taxon>Blepharismidae</taxon>
        <taxon>Blepharisma</taxon>
    </lineage>
</organism>
<name>A0AAU9KEN3_9CILI</name>